<feature type="binding site" evidence="8">
    <location>
        <begin position="32"/>
        <end position="37"/>
    </location>
    <ligand>
        <name>ATP</name>
        <dbReference type="ChEBI" id="CHEBI:30616"/>
    </ligand>
</feature>
<sequence>METAQSLSAKIERYIRDETLIEPGDGVVVAVSGGPDSVALLHLLFALSDRYGWRLVVAHVNHGFRGLESDREAELVSELAQRLGLPLASTYIDMPRYIEETGLNTQAAAREKRYAFLLDTAARYQARRIALAHHADDQAETVMMRMLRGTGPSGLAGIPIRRKEKNDVELIRPLLRIYKSELLHYCSAQGLPYCTDSSNLQTKYFRNQIRLDVLPFLSRYNDQLPSALNRLAEMMAGEDDYLEAETLRLYKAHVSRKNDAWFWSAEWFSGVHVALQRRLIKLILSYLASDPESIDFLKIEQMRIAALSKQPTNFRRVIGQNITLSREYDQIAVHTMVLSPLPYVYEIKKNQPELLIPETGVRAEFRWLIGTTEKPQTRDMYSACFDVDELAFPVIFRSRRPGDRMRPLGLNGSKKVKDLFIDGKLPLSLREKIPIVTDAKGRILWLPGVRRSGHALAGKETKHVVCMKLDIDFT</sequence>
<dbReference type="Pfam" id="PF11734">
    <property type="entry name" value="TilS_C"/>
    <property type="match status" value="1"/>
</dbReference>
<dbReference type="GO" id="GO:0006400">
    <property type="term" value="P:tRNA modification"/>
    <property type="evidence" value="ECO:0007669"/>
    <property type="project" value="UniProtKB-UniRule"/>
</dbReference>
<dbReference type="SUPFAM" id="SSF52402">
    <property type="entry name" value="Adenine nucleotide alpha hydrolases-like"/>
    <property type="match status" value="1"/>
</dbReference>
<reference evidence="10 11" key="2">
    <citation type="journal article" date="2016" name="Genome Announc.">
        <title>Complete Genome Sequences of Two Interactive Moderate Thermophiles, Paenibacillus napthalenovorans 32O-Y and Paenibacillus sp. 32O-W.</title>
        <authorList>
            <person name="Butler R.R.III."/>
            <person name="Wang J."/>
            <person name="Stark B.C."/>
            <person name="Pombert J.F."/>
        </authorList>
    </citation>
    <scope>NUCLEOTIDE SEQUENCE [LARGE SCALE GENOMIC DNA]</scope>
    <source>
        <strain evidence="10 11">32O-Y</strain>
    </source>
</reference>
<keyword evidence="6 8" id="KW-0067">ATP-binding</keyword>
<feature type="domain" description="Lysidine-tRNA(Ile) synthetase C-terminal" evidence="9">
    <location>
        <begin position="394"/>
        <end position="466"/>
    </location>
</feature>
<keyword evidence="5 8" id="KW-0547">Nucleotide-binding</keyword>
<dbReference type="InterPro" id="IPR014729">
    <property type="entry name" value="Rossmann-like_a/b/a_fold"/>
</dbReference>
<dbReference type="SUPFAM" id="SSF82829">
    <property type="entry name" value="MesJ substrate recognition domain-like"/>
    <property type="match status" value="1"/>
</dbReference>
<evidence type="ECO:0000256" key="6">
    <source>
        <dbReference type="ARBA" id="ARBA00022840"/>
    </source>
</evidence>
<evidence type="ECO:0000256" key="1">
    <source>
        <dbReference type="ARBA" id="ARBA00004496"/>
    </source>
</evidence>
<keyword evidence="11" id="KW-1185">Reference proteome</keyword>
<comment type="domain">
    <text evidence="8">The N-terminal region contains the highly conserved SGGXDS motif, predicted to be a P-loop motif involved in ATP binding.</text>
</comment>
<dbReference type="PANTHER" id="PTHR43033:SF1">
    <property type="entry name" value="TRNA(ILE)-LYSIDINE SYNTHASE-RELATED"/>
    <property type="match status" value="1"/>
</dbReference>
<evidence type="ECO:0000313" key="10">
    <source>
        <dbReference type="EMBL" id="ALS24809.1"/>
    </source>
</evidence>
<dbReference type="PANTHER" id="PTHR43033">
    <property type="entry name" value="TRNA(ILE)-LYSIDINE SYNTHASE-RELATED"/>
    <property type="match status" value="1"/>
</dbReference>
<dbReference type="SMART" id="SM00977">
    <property type="entry name" value="TilS_C"/>
    <property type="match status" value="1"/>
</dbReference>
<dbReference type="InterPro" id="IPR012795">
    <property type="entry name" value="tRNA_Ile_lys_synt_N"/>
</dbReference>
<protein>
    <recommendedName>
        <fullName evidence="8">tRNA(Ile)-lysidine synthase</fullName>
        <ecNumber evidence="8">6.3.4.19</ecNumber>
    </recommendedName>
    <alternativeName>
        <fullName evidence="8">tRNA(Ile)-2-lysyl-cytidine synthase</fullName>
    </alternativeName>
    <alternativeName>
        <fullName evidence="8">tRNA(Ile)-lysidine synthetase</fullName>
    </alternativeName>
</protein>
<dbReference type="EC" id="6.3.4.19" evidence="8"/>
<dbReference type="GO" id="GO:0005737">
    <property type="term" value="C:cytoplasm"/>
    <property type="evidence" value="ECO:0007669"/>
    <property type="project" value="UniProtKB-SubCell"/>
</dbReference>
<comment type="function">
    <text evidence="8">Ligates lysine onto the cytidine present at position 34 of the AUA codon-specific tRNA(Ile) that contains the anticodon CAU, in an ATP-dependent manner. Cytidine is converted to lysidine, thus changing the amino acid specificity of the tRNA from methionine to isoleucine.</text>
</comment>
<dbReference type="Gene3D" id="3.40.50.620">
    <property type="entry name" value="HUPs"/>
    <property type="match status" value="1"/>
</dbReference>
<keyword evidence="2 8" id="KW-0963">Cytoplasm</keyword>
<dbReference type="RefSeq" id="WP_062410344.1">
    <property type="nucleotide sequence ID" value="NZ_CP013652.1"/>
</dbReference>
<dbReference type="OrthoDB" id="9807403at2"/>
<comment type="similarity">
    <text evidence="8">Belongs to the tRNA(Ile)-lysidine synthase family.</text>
</comment>
<organism evidence="10 11">
    <name type="scientific">Paenibacillus naphthalenovorans</name>
    <dbReference type="NCBI Taxonomy" id="162209"/>
    <lineage>
        <taxon>Bacteria</taxon>
        <taxon>Bacillati</taxon>
        <taxon>Bacillota</taxon>
        <taxon>Bacilli</taxon>
        <taxon>Bacillales</taxon>
        <taxon>Paenibacillaceae</taxon>
        <taxon>Paenibacillus</taxon>
    </lineage>
</organism>
<keyword evidence="3 8" id="KW-0436">Ligase</keyword>
<evidence type="ECO:0000256" key="8">
    <source>
        <dbReference type="HAMAP-Rule" id="MF_01161"/>
    </source>
</evidence>
<dbReference type="NCBIfam" id="TIGR02432">
    <property type="entry name" value="lysidine_TilS_N"/>
    <property type="match status" value="1"/>
</dbReference>
<accession>A0A0U2UEW0</accession>
<dbReference type="HAMAP" id="MF_01161">
    <property type="entry name" value="tRNA_Ile_lys_synt"/>
    <property type="match status" value="1"/>
</dbReference>
<dbReference type="Pfam" id="PF01171">
    <property type="entry name" value="ATP_bind_3"/>
    <property type="match status" value="1"/>
</dbReference>
<comment type="catalytic activity">
    <reaction evidence="7 8">
        <text>cytidine(34) in tRNA(Ile2) + L-lysine + ATP = lysidine(34) in tRNA(Ile2) + AMP + diphosphate + H(+)</text>
        <dbReference type="Rhea" id="RHEA:43744"/>
        <dbReference type="Rhea" id="RHEA-COMP:10625"/>
        <dbReference type="Rhea" id="RHEA-COMP:10670"/>
        <dbReference type="ChEBI" id="CHEBI:15378"/>
        <dbReference type="ChEBI" id="CHEBI:30616"/>
        <dbReference type="ChEBI" id="CHEBI:32551"/>
        <dbReference type="ChEBI" id="CHEBI:33019"/>
        <dbReference type="ChEBI" id="CHEBI:82748"/>
        <dbReference type="ChEBI" id="CHEBI:83665"/>
        <dbReference type="ChEBI" id="CHEBI:456215"/>
        <dbReference type="EC" id="6.3.4.19"/>
    </reaction>
</comment>
<dbReference type="GO" id="GO:0005524">
    <property type="term" value="F:ATP binding"/>
    <property type="evidence" value="ECO:0007669"/>
    <property type="project" value="UniProtKB-UniRule"/>
</dbReference>
<comment type="subcellular location">
    <subcellularLocation>
        <location evidence="1 8">Cytoplasm</location>
    </subcellularLocation>
</comment>
<reference evidence="11" key="1">
    <citation type="submission" date="2015-12" db="EMBL/GenBank/DDBJ databases">
        <title>Complete genome sequences of two moderately thermophilic Paenibacillus species.</title>
        <authorList>
            <person name="Butler R.III."/>
            <person name="Wang J."/>
            <person name="Stark B.C."/>
            <person name="Pombert J.-F."/>
        </authorList>
    </citation>
    <scope>NUCLEOTIDE SEQUENCE [LARGE SCALE GENOMIC DNA]</scope>
    <source>
        <strain evidence="11">32O-Y</strain>
    </source>
</reference>
<dbReference type="CDD" id="cd01992">
    <property type="entry name" value="TilS_N"/>
    <property type="match status" value="1"/>
</dbReference>
<dbReference type="STRING" id="162209.IJ22_45290"/>
<dbReference type="NCBIfam" id="TIGR02433">
    <property type="entry name" value="lysidine_TilS_C"/>
    <property type="match status" value="1"/>
</dbReference>
<keyword evidence="4 8" id="KW-0819">tRNA processing</keyword>
<evidence type="ECO:0000259" key="9">
    <source>
        <dbReference type="SMART" id="SM00977"/>
    </source>
</evidence>
<evidence type="ECO:0000256" key="2">
    <source>
        <dbReference type="ARBA" id="ARBA00022490"/>
    </source>
</evidence>
<dbReference type="InterPro" id="IPR011063">
    <property type="entry name" value="TilS/TtcA_N"/>
</dbReference>
<evidence type="ECO:0000256" key="5">
    <source>
        <dbReference type="ARBA" id="ARBA00022741"/>
    </source>
</evidence>
<gene>
    <name evidence="8" type="primary">tilS</name>
    <name evidence="10" type="ORF">IJ22_45290</name>
</gene>
<dbReference type="Gene3D" id="1.20.59.20">
    <property type="match status" value="1"/>
</dbReference>
<evidence type="ECO:0000313" key="11">
    <source>
        <dbReference type="Proteomes" id="UP000061660"/>
    </source>
</evidence>
<dbReference type="KEGG" id="pnp:IJ22_45290"/>
<dbReference type="InterPro" id="IPR012796">
    <property type="entry name" value="Lysidine-tRNA-synth_C"/>
</dbReference>
<dbReference type="EMBL" id="CP013652">
    <property type="protein sequence ID" value="ALS24809.1"/>
    <property type="molecule type" value="Genomic_DNA"/>
</dbReference>
<dbReference type="Proteomes" id="UP000061660">
    <property type="component" value="Chromosome"/>
</dbReference>
<proteinExistence type="inferred from homology"/>
<name>A0A0U2UEW0_9BACL</name>
<dbReference type="SUPFAM" id="SSF56037">
    <property type="entry name" value="PheT/TilS domain"/>
    <property type="match status" value="1"/>
</dbReference>
<evidence type="ECO:0000256" key="7">
    <source>
        <dbReference type="ARBA" id="ARBA00048539"/>
    </source>
</evidence>
<dbReference type="PATRIC" id="fig|162209.4.peg.4775"/>
<evidence type="ECO:0000256" key="3">
    <source>
        <dbReference type="ARBA" id="ARBA00022598"/>
    </source>
</evidence>
<dbReference type="GO" id="GO:0032267">
    <property type="term" value="F:tRNA(Ile)-lysidine synthase activity"/>
    <property type="evidence" value="ECO:0007669"/>
    <property type="project" value="UniProtKB-EC"/>
</dbReference>
<dbReference type="InterPro" id="IPR012094">
    <property type="entry name" value="tRNA_Ile_lys_synt"/>
</dbReference>
<dbReference type="AlphaFoldDB" id="A0A0U2UEW0"/>
<evidence type="ECO:0000256" key="4">
    <source>
        <dbReference type="ARBA" id="ARBA00022694"/>
    </source>
</evidence>